<keyword evidence="3" id="KW-1185">Reference proteome</keyword>
<keyword evidence="1" id="KW-0812">Transmembrane</keyword>
<evidence type="ECO:0000313" key="3">
    <source>
        <dbReference type="Proteomes" id="UP001225598"/>
    </source>
</evidence>
<organism evidence="2 3">
    <name type="scientific">Corynebacterium breve</name>
    <dbReference type="NCBI Taxonomy" id="3049799"/>
    <lineage>
        <taxon>Bacteria</taxon>
        <taxon>Bacillati</taxon>
        <taxon>Actinomycetota</taxon>
        <taxon>Actinomycetes</taxon>
        <taxon>Mycobacteriales</taxon>
        <taxon>Corynebacteriaceae</taxon>
        <taxon>Corynebacterium</taxon>
    </lineage>
</organism>
<gene>
    <name evidence="2" type="ORF">QP027_12095</name>
</gene>
<accession>A0ABY8VGM5</accession>
<dbReference type="EMBL" id="CP126969">
    <property type="protein sequence ID" value="WIM67793.1"/>
    <property type="molecule type" value="Genomic_DNA"/>
</dbReference>
<dbReference type="RefSeq" id="WP_284825118.1">
    <property type="nucleotide sequence ID" value="NZ_CP126969.1"/>
</dbReference>
<reference evidence="2 3" key="1">
    <citation type="submission" date="2023-05" db="EMBL/GenBank/DDBJ databases">
        <title>Corynebacterium suedekumii sp. nov. and Corynebacterium breve sp. nov. isolated from raw cow's milk.</title>
        <authorList>
            <person name="Baer M.K."/>
            <person name="Mehl L."/>
            <person name="Hellmuth R."/>
            <person name="Marke G."/>
            <person name="Lipski A."/>
        </authorList>
    </citation>
    <scope>NUCLEOTIDE SEQUENCE [LARGE SCALE GENOMIC DNA]</scope>
    <source>
        <strain evidence="2 3">R4</strain>
    </source>
</reference>
<dbReference type="Proteomes" id="UP001225598">
    <property type="component" value="Chromosome"/>
</dbReference>
<name>A0ABY8VGM5_9CORY</name>
<proteinExistence type="predicted"/>
<keyword evidence="1" id="KW-1133">Transmembrane helix</keyword>
<evidence type="ECO:0000256" key="1">
    <source>
        <dbReference type="SAM" id="Phobius"/>
    </source>
</evidence>
<sequence>MKPVRELSATVQHNRWYLLFVRVGLTVFGTVYGLLGLLVLLIAWDPSFRSNSANFYTVLEAISRRPMGR</sequence>
<evidence type="ECO:0008006" key="4">
    <source>
        <dbReference type="Google" id="ProtNLM"/>
    </source>
</evidence>
<feature type="transmembrane region" description="Helical" evidence="1">
    <location>
        <begin position="20"/>
        <end position="44"/>
    </location>
</feature>
<evidence type="ECO:0000313" key="2">
    <source>
        <dbReference type="EMBL" id="WIM67793.1"/>
    </source>
</evidence>
<protein>
    <recommendedName>
        <fullName evidence="4">DUF4389 domain-containing protein</fullName>
    </recommendedName>
</protein>
<keyword evidence="1" id="KW-0472">Membrane</keyword>